<comment type="caution">
    <text evidence="1">The sequence shown here is derived from an EMBL/GenBank/DDBJ whole genome shotgun (WGS) entry which is preliminary data.</text>
</comment>
<proteinExistence type="predicted"/>
<dbReference type="AlphaFoldDB" id="A0A511V9Y3"/>
<name>A0A511V9Y3_9BACL</name>
<sequence length="74" mass="8710">MTKVKPPIYLHTYFQLDFCDLNELVGKDIIIFKPNDGSIYLKQVTIDEIRTYADKESKIIELTEMKKSKEIWGI</sequence>
<protein>
    <submittedName>
        <fullName evidence="1">Uncharacterized protein</fullName>
    </submittedName>
</protein>
<organism evidence="1 2">
    <name type="scientific">Aneurinibacillus danicus</name>
    <dbReference type="NCBI Taxonomy" id="267746"/>
    <lineage>
        <taxon>Bacteria</taxon>
        <taxon>Bacillati</taxon>
        <taxon>Bacillota</taxon>
        <taxon>Bacilli</taxon>
        <taxon>Bacillales</taxon>
        <taxon>Paenibacillaceae</taxon>
        <taxon>Aneurinibacillus group</taxon>
        <taxon>Aneurinibacillus</taxon>
    </lineage>
</organism>
<evidence type="ECO:0000313" key="1">
    <source>
        <dbReference type="EMBL" id="GEN35726.1"/>
    </source>
</evidence>
<dbReference type="Proteomes" id="UP000321157">
    <property type="component" value="Unassembled WGS sequence"/>
</dbReference>
<gene>
    <name evidence="1" type="ORF">ADA01nite_31860</name>
</gene>
<accession>A0A511V9Y3</accession>
<dbReference type="EMBL" id="BJXX01000148">
    <property type="protein sequence ID" value="GEN35726.1"/>
    <property type="molecule type" value="Genomic_DNA"/>
</dbReference>
<keyword evidence="2" id="KW-1185">Reference proteome</keyword>
<reference evidence="1 2" key="1">
    <citation type="submission" date="2019-07" db="EMBL/GenBank/DDBJ databases">
        <title>Whole genome shotgun sequence of Aneurinibacillus danicus NBRC 102444.</title>
        <authorList>
            <person name="Hosoyama A."/>
            <person name="Uohara A."/>
            <person name="Ohji S."/>
            <person name="Ichikawa N."/>
        </authorList>
    </citation>
    <scope>NUCLEOTIDE SEQUENCE [LARGE SCALE GENOMIC DNA]</scope>
    <source>
        <strain evidence="1 2">NBRC 102444</strain>
    </source>
</reference>
<evidence type="ECO:0000313" key="2">
    <source>
        <dbReference type="Proteomes" id="UP000321157"/>
    </source>
</evidence>